<gene>
    <name evidence="5" type="ORF">B9Z37_07305</name>
</gene>
<evidence type="ECO:0000313" key="5">
    <source>
        <dbReference type="EMBL" id="PUE54345.1"/>
    </source>
</evidence>
<dbReference type="Gene3D" id="3.30.700.10">
    <property type="entry name" value="Glycoprotein, Type 4 Pilin"/>
    <property type="match status" value="1"/>
</dbReference>
<evidence type="ECO:0000256" key="4">
    <source>
        <dbReference type="SAM" id="Phobius"/>
    </source>
</evidence>
<dbReference type="GO" id="GO:0043107">
    <property type="term" value="P:type IV pilus-dependent motility"/>
    <property type="evidence" value="ECO:0007669"/>
    <property type="project" value="TreeGrafter"/>
</dbReference>
<dbReference type="InterPro" id="IPR045584">
    <property type="entry name" value="Pilin-like"/>
</dbReference>
<dbReference type="AlphaFoldDB" id="A0A315ECM3"/>
<dbReference type="Pfam" id="PF00114">
    <property type="entry name" value="Pilin"/>
    <property type="match status" value="1"/>
</dbReference>
<sequence length="160" mass="16275">MKKNQHGLTLIELMIVIAVIGILGALALPAYQDYAIRAKASEMLLATNACKTAVNEAVSSSSEANVAAILPKVCESQDSKYVSSVAVDSNGVITVVGKHDALRGSTSASANAIALTPLQTGDTPVNGSTDGGKTISGWRCGPASSNGLPVKYLPASCKAS</sequence>
<keyword evidence="3" id="KW-0281">Fimbrium</keyword>
<dbReference type="PANTHER" id="PTHR30093">
    <property type="entry name" value="GENERAL SECRETION PATHWAY PROTEIN G"/>
    <property type="match status" value="1"/>
</dbReference>
<keyword evidence="4" id="KW-1133">Transmembrane helix</keyword>
<dbReference type="RefSeq" id="WP_108312306.1">
    <property type="nucleotide sequence ID" value="NZ_NESN01000002.1"/>
</dbReference>
<dbReference type="GO" id="GO:0044096">
    <property type="term" value="C:type IV pilus"/>
    <property type="evidence" value="ECO:0007669"/>
    <property type="project" value="TreeGrafter"/>
</dbReference>
<accession>A0A315ECM3</accession>
<comment type="caution">
    <text evidence="5">The sequence shown here is derived from an EMBL/GenBank/DDBJ whole genome shotgun (WGS) entry which is preliminary data.</text>
</comment>
<protein>
    <submittedName>
        <fullName evidence="5">Pilin</fullName>
    </submittedName>
</protein>
<dbReference type="GO" id="GO:0007155">
    <property type="term" value="P:cell adhesion"/>
    <property type="evidence" value="ECO:0007669"/>
    <property type="project" value="InterPro"/>
</dbReference>
<keyword evidence="4" id="KW-0812">Transmembrane</keyword>
<proteinExistence type="inferred from homology"/>
<dbReference type="NCBIfam" id="TIGR02532">
    <property type="entry name" value="IV_pilin_GFxxxE"/>
    <property type="match status" value="1"/>
</dbReference>
<evidence type="ECO:0000256" key="1">
    <source>
        <dbReference type="ARBA" id="ARBA00005233"/>
    </source>
</evidence>
<evidence type="ECO:0000256" key="3">
    <source>
        <dbReference type="RuleBase" id="RU000389"/>
    </source>
</evidence>
<keyword evidence="6" id="KW-1185">Reference proteome</keyword>
<dbReference type="SUPFAM" id="SSF54523">
    <property type="entry name" value="Pili subunits"/>
    <property type="match status" value="1"/>
</dbReference>
<keyword evidence="2" id="KW-0488">Methylation</keyword>
<dbReference type="OrthoDB" id="8607132at2"/>
<name>A0A315ECM3_9BURK</name>
<keyword evidence="4" id="KW-0472">Membrane</keyword>
<reference evidence="5 6" key="1">
    <citation type="submission" date="2017-04" db="EMBL/GenBank/DDBJ databases">
        <title>Unexpected and diverse lifestyles within the genus Limnohabitans.</title>
        <authorList>
            <person name="Kasalicky V."/>
            <person name="Mehrshad M."/>
            <person name="Andrei S.-A."/>
            <person name="Salcher M."/>
            <person name="Kratochvilova H."/>
            <person name="Simek K."/>
            <person name="Ghai R."/>
        </authorList>
    </citation>
    <scope>NUCLEOTIDE SEQUENCE [LARGE SCALE GENOMIC DNA]</scope>
    <source>
        <strain evidence="5 6">II-B4</strain>
    </source>
</reference>
<dbReference type="PANTHER" id="PTHR30093:SF34">
    <property type="entry name" value="PREPILIN PEPTIDASE-DEPENDENT PROTEIN D"/>
    <property type="match status" value="1"/>
</dbReference>
<dbReference type="InterPro" id="IPR012902">
    <property type="entry name" value="N_methyl_site"/>
</dbReference>
<dbReference type="Proteomes" id="UP000250790">
    <property type="component" value="Unassembled WGS sequence"/>
</dbReference>
<evidence type="ECO:0000256" key="2">
    <source>
        <dbReference type="ARBA" id="ARBA00022481"/>
    </source>
</evidence>
<organism evidence="5 6">
    <name type="scientific">Limnohabitans parvus II-B4</name>
    <dbReference type="NCBI Taxonomy" id="1293052"/>
    <lineage>
        <taxon>Bacteria</taxon>
        <taxon>Pseudomonadati</taxon>
        <taxon>Pseudomonadota</taxon>
        <taxon>Betaproteobacteria</taxon>
        <taxon>Burkholderiales</taxon>
        <taxon>Comamonadaceae</taxon>
        <taxon>Limnohabitans</taxon>
    </lineage>
</organism>
<evidence type="ECO:0000313" key="6">
    <source>
        <dbReference type="Proteomes" id="UP000250790"/>
    </source>
</evidence>
<dbReference type="InterPro" id="IPR001082">
    <property type="entry name" value="Pilin"/>
</dbReference>
<dbReference type="EMBL" id="NESN01000002">
    <property type="protein sequence ID" value="PUE54345.1"/>
    <property type="molecule type" value="Genomic_DNA"/>
</dbReference>
<feature type="transmembrane region" description="Helical" evidence="4">
    <location>
        <begin position="7"/>
        <end position="31"/>
    </location>
</feature>
<comment type="similarity">
    <text evidence="1 3">Belongs to the N-Me-Phe pilin family.</text>
</comment>
<dbReference type="Pfam" id="PF07963">
    <property type="entry name" value="N_methyl"/>
    <property type="match status" value="1"/>
</dbReference>
<dbReference type="PROSITE" id="PS00409">
    <property type="entry name" value="PROKAR_NTER_METHYL"/>
    <property type="match status" value="1"/>
</dbReference>